<dbReference type="Gene3D" id="1.10.3970.10">
    <property type="entry name" value="BSD domain"/>
    <property type="match status" value="1"/>
</dbReference>
<dbReference type="InterPro" id="IPR051494">
    <property type="entry name" value="BSD_domain-containing"/>
</dbReference>
<dbReference type="GO" id="GO:0005737">
    <property type="term" value="C:cytoplasm"/>
    <property type="evidence" value="ECO:0007669"/>
    <property type="project" value="TreeGrafter"/>
</dbReference>
<feature type="region of interest" description="Disordered" evidence="1">
    <location>
        <begin position="414"/>
        <end position="448"/>
    </location>
</feature>
<protein>
    <recommendedName>
        <fullName evidence="2">BSD domain-containing protein</fullName>
    </recommendedName>
</protein>
<feature type="compositionally biased region" description="Acidic residues" evidence="1">
    <location>
        <begin position="414"/>
        <end position="430"/>
    </location>
</feature>
<feature type="compositionally biased region" description="Polar residues" evidence="1">
    <location>
        <begin position="433"/>
        <end position="447"/>
    </location>
</feature>
<evidence type="ECO:0000313" key="4">
    <source>
        <dbReference type="Proteomes" id="UP000077115"/>
    </source>
</evidence>
<name>A0A177WQ81_BATDL</name>
<gene>
    <name evidence="3" type="ORF">BDEG_25750</name>
</gene>
<accession>A0A177WQ81</accession>
<evidence type="ECO:0000256" key="1">
    <source>
        <dbReference type="SAM" id="MobiDB-lite"/>
    </source>
</evidence>
<dbReference type="PROSITE" id="PS50858">
    <property type="entry name" value="BSD"/>
    <property type="match status" value="1"/>
</dbReference>
<organism evidence="3 4">
    <name type="scientific">Batrachochytrium dendrobatidis (strain JEL423)</name>
    <dbReference type="NCBI Taxonomy" id="403673"/>
    <lineage>
        <taxon>Eukaryota</taxon>
        <taxon>Fungi</taxon>
        <taxon>Fungi incertae sedis</taxon>
        <taxon>Chytridiomycota</taxon>
        <taxon>Chytridiomycota incertae sedis</taxon>
        <taxon>Chytridiomycetes</taxon>
        <taxon>Rhizophydiales</taxon>
        <taxon>Rhizophydiales incertae sedis</taxon>
        <taxon>Batrachochytrium</taxon>
    </lineage>
</organism>
<evidence type="ECO:0000313" key="3">
    <source>
        <dbReference type="EMBL" id="OAJ42278.1"/>
    </source>
</evidence>
<dbReference type="InterPro" id="IPR035925">
    <property type="entry name" value="BSD_dom_sf"/>
</dbReference>
<evidence type="ECO:0000259" key="2">
    <source>
        <dbReference type="PROSITE" id="PS50858"/>
    </source>
</evidence>
<dbReference type="SMART" id="SM00751">
    <property type="entry name" value="BSD"/>
    <property type="match status" value="1"/>
</dbReference>
<dbReference type="InterPro" id="IPR005607">
    <property type="entry name" value="BSD_dom"/>
</dbReference>
<dbReference type="PANTHER" id="PTHR16019:SF5">
    <property type="entry name" value="BSD DOMAIN-CONTAINING PROTEIN 1"/>
    <property type="match status" value="1"/>
</dbReference>
<dbReference type="EMBL" id="DS022307">
    <property type="protein sequence ID" value="OAJ42278.1"/>
    <property type="molecule type" value="Genomic_DNA"/>
</dbReference>
<dbReference type="VEuPathDB" id="FungiDB:BDEG_25750"/>
<reference evidence="3 4" key="2">
    <citation type="submission" date="2016-05" db="EMBL/GenBank/DDBJ databases">
        <title>Lineage-specific infection strategies underlie the spectrum of fungal disease in amphibians.</title>
        <authorList>
            <person name="Cuomo C.A."/>
            <person name="Farrer R.A."/>
            <person name="James T."/>
            <person name="Longcore J."/>
            <person name="Birren B."/>
        </authorList>
    </citation>
    <scope>NUCLEOTIDE SEQUENCE [LARGE SCALE GENOMIC DNA]</scope>
    <source>
        <strain evidence="3 4">JEL423</strain>
    </source>
</reference>
<reference evidence="3 4" key="1">
    <citation type="submission" date="2006-10" db="EMBL/GenBank/DDBJ databases">
        <title>The Genome Sequence of Batrachochytrium dendrobatidis JEL423.</title>
        <authorList>
            <consortium name="The Broad Institute Genome Sequencing Platform"/>
            <person name="Birren B."/>
            <person name="Lander E."/>
            <person name="Galagan J."/>
            <person name="Cuomo C."/>
            <person name="Devon K."/>
            <person name="Jaffe D."/>
            <person name="Butler J."/>
            <person name="Alvarez P."/>
            <person name="Gnerre S."/>
            <person name="Grabherr M."/>
            <person name="Kleber M."/>
            <person name="Mauceli E."/>
            <person name="Brockman W."/>
            <person name="Young S."/>
            <person name="LaButti K."/>
            <person name="Sykes S."/>
            <person name="DeCaprio D."/>
            <person name="Crawford M."/>
            <person name="Koehrsen M."/>
            <person name="Engels R."/>
            <person name="Montgomery P."/>
            <person name="Pearson M."/>
            <person name="Howarth C."/>
            <person name="Larson L."/>
            <person name="White J."/>
            <person name="O'Leary S."/>
            <person name="Kodira C."/>
            <person name="Zeng Q."/>
            <person name="Yandava C."/>
            <person name="Alvarado L."/>
            <person name="Longcore J."/>
            <person name="James T."/>
        </authorList>
    </citation>
    <scope>NUCLEOTIDE SEQUENCE [LARGE SCALE GENOMIC DNA]</scope>
    <source>
        <strain evidence="3 4">JEL423</strain>
    </source>
</reference>
<dbReference type="AlphaFoldDB" id="A0A177WQ81"/>
<dbReference type="Proteomes" id="UP000077115">
    <property type="component" value="Unassembled WGS sequence"/>
</dbReference>
<feature type="domain" description="BSD" evidence="2">
    <location>
        <begin position="344"/>
        <end position="396"/>
    </location>
</feature>
<feature type="region of interest" description="Disordered" evidence="1">
    <location>
        <begin position="547"/>
        <end position="592"/>
    </location>
</feature>
<dbReference type="OrthoDB" id="72325at2759"/>
<feature type="region of interest" description="Disordered" evidence="1">
    <location>
        <begin position="468"/>
        <end position="488"/>
    </location>
</feature>
<feature type="compositionally biased region" description="Basic and acidic residues" evidence="1">
    <location>
        <begin position="166"/>
        <end position="180"/>
    </location>
</feature>
<sequence>MAEFGQTLADTFNDQDIITTAPTEATVAAEHTAAATQPSVAASSDWSGFSWSGLVSAVRKQSEAVVEVYKRDLNEFVQTVAAEGSQGVDILTRGFQTLASGEVNQDTEKKTNLNASSPETVLLSSSTVLDTSTASNDPVGDAAGSDCIESASHVNDESHPQASTKDVLDTEKQDTGKSKPELQPIKTDFTEAAEEGLLDKLDAIAEQAENYVGHRLTELGSGLANGFSSLLGTVTHAAPDSASLGRSTHSSTLNPIPPAHLKLSVFYPVTNLVVNCADSNFNTLHIDYLQSRYDRVQEMVDEMAKDPSTYTTDPRDLVQVKSHLASSKLLTSDSETYAMRFAQFESTFDRISKAGQIAVLMSNRSHVKHYYDTIVPRVVSDSDFWTRYYFRVSEIEREDAARRQLLDHAAAGEATEDDFNWDSDDNEVESDNAKSTSPNPVAQNKPTVASSVVSPVVACLESLTDSTDMSRLNTESTLQSNAPPSHNDTNLVKHIECIPKDTLSVVSTEQPAASSNVSIVSTSIAIGSEDHSSDSFELVRELSSYTASCKPHEDTDSDTGDNIASDTMTDTHHTPLVTHKTSDDKGDWGDWE</sequence>
<dbReference type="Pfam" id="PF03909">
    <property type="entry name" value="BSD"/>
    <property type="match status" value="1"/>
</dbReference>
<dbReference type="PANTHER" id="PTHR16019">
    <property type="entry name" value="SYNAPSE-ASSOCIATED PROTEIN"/>
    <property type="match status" value="1"/>
</dbReference>
<dbReference type="SUPFAM" id="SSF140383">
    <property type="entry name" value="BSD domain-like"/>
    <property type="match status" value="1"/>
</dbReference>
<feature type="region of interest" description="Disordered" evidence="1">
    <location>
        <begin position="152"/>
        <end position="182"/>
    </location>
</feature>
<proteinExistence type="predicted"/>
<feature type="compositionally biased region" description="Basic and acidic residues" evidence="1">
    <location>
        <begin position="580"/>
        <end position="592"/>
    </location>
</feature>